<comment type="cofactor">
    <cofactor evidence="1">
        <name>Zn(2+)</name>
        <dbReference type="ChEBI" id="CHEBI:29105"/>
    </cofactor>
</comment>
<comment type="caution">
    <text evidence="6">The sequence shown here is derived from an EMBL/GenBank/DDBJ whole genome shotgun (WGS) entry which is preliminary data.</text>
</comment>
<dbReference type="InterPro" id="IPR001279">
    <property type="entry name" value="Metallo-B-lactamas"/>
</dbReference>
<dbReference type="GO" id="GO:0046872">
    <property type="term" value="F:metal ion binding"/>
    <property type="evidence" value="ECO:0007669"/>
    <property type="project" value="UniProtKB-KW"/>
</dbReference>
<evidence type="ECO:0000313" key="6">
    <source>
        <dbReference type="EMBL" id="HHQ50296.1"/>
    </source>
</evidence>
<sequence>MYRIKLFVLGPFRTNTYIVYDEQKRDAVLIDPGDCSDELVNWVDKEGLRLRYILATHGHIDHISCIDYYRDVFEAKFVIHKDELSILNSNHIFARFLGISYKKPEPDVMIETEGVHRLDSVELIIAHTPGHTPGSITLYIPTMATVFTGDTLFAGSVGATHYPGGSEEELFKSICKIFKLYPLDTKVLPGHGPQTTLREEYFTNIFVEQASGYYCIEEPDEARLAHFM</sequence>
<evidence type="ECO:0000256" key="1">
    <source>
        <dbReference type="ARBA" id="ARBA00001947"/>
    </source>
</evidence>
<protein>
    <submittedName>
        <fullName evidence="6">MBL fold metallo-hydrolase</fullName>
    </submittedName>
</protein>
<keyword evidence="2" id="KW-0479">Metal-binding</keyword>
<organism evidence="6">
    <name type="scientific">Ignisphaera aggregans</name>
    <dbReference type="NCBI Taxonomy" id="334771"/>
    <lineage>
        <taxon>Archaea</taxon>
        <taxon>Thermoproteota</taxon>
        <taxon>Thermoprotei</taxon>
        <taxon>Desulfurococcales</taxon>
        <taxon>Desulfurococcaceae</taxon>
        <taxon>Ignisphaera</taxon>
    </lineage>
</organism>
<accession>A0A7J3Z682</accession>
<evidence type="ECO:0000259" key="5">
    <source>
        <dbReference type="SMART" id="SM00849"/>
    </source>
</evidence>
<gene>
    <name evidence="6" type="ORF">ENM66_02980</name>
</gene>
<dbReference type="InterPro" id="IPR036866">
    <property type="entry name" value="RibonucZ/Hydroxyglut_hydro"/>
</dbReference>
<dbReference type="PANTHER" id="PTHR46233:SF3">
    <property type="entry name" value="HYDROXYACYLGLUTATHIONE HYDROLASE GLOC"/>
    <property type="match status" value="1"/>
</dbReference>
<name>A0A7J3Z682_9CREN</name>
<dbReference type="PANTHER" id="PTHR46233">
    <property type="entry name" value="HYDROXYACYLGLUTATHIONE HYDROLASE GLOC"/>
    <property type="match status" value="1"/>
</dbReference>
<evidence type="ECO:0000256" key="3">
    <source>
        <dbReference type="ARBA" id="ARBA00022801"/>
    </source>
</evidence>
<feature type="domain" description="Metallo-beta-lactamase" evidence="5">
    <location>
        <begin position="13"/>
        <end position="191"/>
    </location>
</feature>
<keyword evidence="4" id="KW-0862">Zinc</keyword>
<dbReference type="GO" id="GO:0016787">
    <property type="term" value="F:hydrolase activity"/>
    <property type="evidence" value="ECO:0007669"/>
    <property type="project" value="UniProtKB-KW"/>
</dbReference>
<dbReference type="SMART" id="SM00849">
    <property type="entry name" value="Lactamase_B"/>
    <property type="match status" value="1"/>
</dbReference>
<dbReference type="CDD" id="cd06262">
    <property type="entry name" value="metallo-hydrolase-like_MBL-fold"/>
    <property type="match status" value="1"/>
</dbReference>
<dbReference type="AlphaFoldDB" id="A0A7J3Z682"/>
<dbReference type="EMBL" id="DRYQ01000040">
    <property type="protein sequence ID" value="HHQ50296.1"/>
    <property type="molecule type" value="Genomic_DNA"/>
</dbReference>
<dbReference type="SUPFAM" id="SSF56281">
    <property type="entry name" value="Metallo-hydrolase/oxidoreductase"/>
    <property type="match status" value="1"/>
</dbReference>
<dbReference type="Gene3D" id="3.60.15.10">
    <property type="entry name" value="Ribonuclease Z/Hydroxyacylglutathione hydrolase-like"/>
    <property type="match status" value="1"/>
</dbReference>
<keyword evidence="3 6" id="KW-0378">Hydrolase</keyword>
<dbReference type="InterPro" id="IPR051453">
    <property type="entry name" value="MBL_Glyoxalase_II"/>
</dbReference>
<evidence type="ECO:0000256" key="2">
    <source>
        <dbReference type="ARBA" id="ARBA00022723"/>
    </source>
</evidence>
<evidence type="ECO:0000256" key="4">
    <source>
        <dbReference type="ARBA" id="ARBA00022833"/>
    </source>
</evidence>
<proteinExistence type="predicted"/>
<dbReference type="Pfam" id="PF00753">
    <property type="entry name" value="Lactamase_B"/>
    <property type="match status" value="1"/>
</dbReference>
<reference evidence="6" key="1">
    <citation type="journal article" date="2020" name="mSystems">
        <title>Genome- and Community-Level Interaction Insights into Carbon Utilization and Element Cycling Functions of Hydrothermarchaeota in Hydrothermal Sediment.</title>
        <authorList>
            <person name="Zhou Z."/>
            <person name="Liu Y."/>
            <person name="Xu W."/>
            <person name="Pan J."/>
            <person name="Luo Z.H."/>
            <person name="Li M."/>
        </authorList>
    </citation>
    <scope>NUCLEOTIDE SEQUENCE [LARGE SCALE GENOMIC DNA]</scope>
    <source>
        <strain evidence="6">SpSt-1105</strain>
    </source>
</reference>